<keyword evidence="1" id="KW-1133">Transmembrane helix</keyword>
<feature type="transmembrane region" description="Helical" evidence="1">
    <location>
        <begin position="47"/>
        <end position="72"/>
    </location>
</feature>
<keyword evidence="3" id="KW-1185">Reference proteome</keyword>
<dbReference type="AlphaFoldDB" id="A0A919X9S6"/>
<evidence type="ECO:0000313" key="3">
    <source>
        <dbReference type="Proteomes" id="UP000676917"/>
    </source>
</evidence>
<gene>
    <name evidence="2" type="ORF">J43TS3_22850</name>
</gene>
<proteinExistence type="predicted"/>
<accession>A0A919X9S6</accession>
<dbReference type="Proteomes" id="UP000676917">
    <property type="component" value="Unassembled WGS sequence"/>
</dbReference>
<reference evidence="2" key="1">
    <citation type="submission" date="2021-03" db="EMBL/GenBank/DDBJ databases">
        <title>Antimicrobial resistance genes in bacteria isolated from Japanese honey, and their potential for conferring macrolide and lincosamide resistance in the American foulbrood pathogen Paenibacillus larvae.</title>
        <authorList>
            <person name="Okamoto M."/>
            <person name="Kumagai M."/>
            <person name="Kanamori H."/>
            <person name="Takamatsu D."/>
        </authorList>
    </citation>
    <scope>NUCLEOTIDE SEQUENCE</scope>
    <source>
        <strain evidence="2">J43TS3</strain>
    </source>
</reference>
<keyword evidence="1" id="KW-0472">Membrane</keyword>
<protein>
    <submittedName>
        <fullName evidence="2">Uncharacterized protein</fullName>
    </submittedName>
</protein>
<name>A0A919X9S6_9BACI</name>
<dbReference type="EMBL" id="BORP01000004">
    <property type="protein sequence ID" value="GIO27674.1"/>
    <property type="molecule type" value="Genomic_DNA"/>
</dbReference>
<dbReference type="RefSeq" id="WP_212921148.1">
    <property type="nucleotide sequence ID" value="NZ_BORP01000004.1"/>
</dbReference>
<comment type="caution">
    <text evidence="2">The sequence shown here is derived from an EMBL/GenBank/DDBJ whole genome shotgun (WGS) entry which is preliminary data.</text>
</comment>
<evidence type="ECO:0000313" key="2">
    <source>
        <dbReference type="EMBL" id="GIO27674.1"/>
    </source>
</evidence>
<organism evidence="2 3">
    <name type="scientific">Ornithinibacillus bavariensis</name>
    <dbReference type="NCBI Taxonomy" id="545502"/>
    <lineage>
        <taxon>Bacteria</taxon>
        <taxon>Bacillati</taxon>
        <taxon>Bacillota</taxon>
        <taxon>Bacilli</taxon>
        <taxon>Bacillales</taxon>
        <taxon>Bacillaceae</taxon>
        <taxon>Ornithinibacillus</taxon>
    </lineage>
</organism>
<sequence length="74" mass="8388">MEYNTEHQIISELKNINKSLHTMNEKIDAIDKGGKPAFNLWEIIRSLLIGVCIVGPGLAVTIVVFQVIYSWLFN</sequence>
<evidence type="ECO:0000256" key="1">
    <source>
        <dbReference type="SAM" id="Phobius"/>
    </source>
</evidence>
<keyword evidence="1" id="KW-0812">Transmembrane</keyword>